<dbReference type="AlphaFoldDB" id="A0A139A4P5"/>
<evidence type="ECO:0000256" key="1">
    <source>
        <dbReference type="SAM" id="Phobius"/>
    </source>
</evidence>
<feature type="transmembrane region" description="Helical" evidence="1">
    <location>
        <begin position="12"/>
        <end position="34"/>
    </location>
</feature>
<keyword evidence="1" id="KW-0472">Membrane</keyword>
<keyword evidence="1" id="KW-1133">Transmembrane helix</keyword>
<feature type="transmembrane region" description="Helical" evidence="1">
    <location>
        <begin position="46"/>
        <end position="66"/>
    </location>
</feature>
<keyword evidence="3" id="KW-1185">Reference proteome</keyword>
<reference evidence="2 3" key="1">
    <citation type="journal article" date="2015" name="Genome Biol. Evol.">
        <title>Phylogenomic analyses indicate that early fungi evolved digesting cell walls of algal ancestors of land plants.</title>
        <authorList>
            <person name="Chang Y."/>
            <person name="Wang S."/>
            <person name="Sekimoto S."/>
            <person name="Aerts A.L."/>
            <person name="Choi C."/>
            <person name="Clum A."/>
            <person name="LaButti K.M."/>
            <person name="Lindquist E.A."/>
            <person name="Yee Ngan C."/>
            <person name="Ohm R.A."/>
            <person name="Salamov A.A."/>
            <person name="Grigoriev I.V."/>
            <person name="Spatafora J.W."/>
            <person name="Berbee M.L."/>
        </authorList>
    </citation>
    <scope>NUCLEOTIDE SEQUENCE [LARGE SCALE GENOMIC DNA]</scope>
    <source>
        <strain evidence="2 3">JEL478</strain>
    </source>
</reference>
<name>A0A139A4P5_GONPJ</name>
<dbReference type="Proteomes" id="UP000070544">
    <property type="component" value="Unassembled WGS sequence"/>
</dbReference>
<evidence type="ECO:0000313" key="2">
    <source>
        <dbReference type="EMBL" id="KXS11704.1"/>
    </source>
</evidence>
<accession>A0A139A4P5</accession>
<sequence length="90" mass="9822">MGKSAALQAQIYIWLMQYAVAHPTATVAVLIFKANVALAFLHAHPLGLVTAGVATLVIGTAAAEVIENREKITAMRRQGKTWETIFRELF</sequence>
<gene>
    <name evidence="2" type="ORF">M427DRAFT_60311</name>
</gene>
<keyword evidence="1" id="KW-0812">Transmembrane</keyword>
<dbReference type="EMBL" id="KQ965797">
    <property type="protein sequence ID" value="KXS11704.1"/>
    <property type="molecule type" value="Genomic_DNA"/>
</dbReference>
<organism evidence="2 3">
    <name type="scientific">Gonapodya prolifera (strain JEL478)</name>
    <name type="common">Monoblepharis prolifera</name>
    <dbReference type="NCBI Taxonomy" id="1344416"/>
    <lineage>
        <taxon>Eukaryota</taxon>
        <taxon>Fungi</taxon>
        <taxon>Fungi incertae sedis</taxon>
        <taxon>Chytridiomycota</taxon>
        <taxon>Chytridiomycota incertae sedis</taxon>
        <taxon>Monoblepharidomycetes</taxon>
        <taxon>Monoblepharidales</taxon>
        <taxon>Gonapodyaceae</taxon>
        <taxon>Gonapodya</taxon>
    </lineage>
</organism>
<protein>
    <submittedName>
        <fullName evidence="2">Uncharacterized protein</fullName>
    </submittedName>
</protein>
<evidence type="ECO:0000313" key="3">
    <source>
        <dbReference type="Proteomes" id="UP000070544"/>
    </source>
</evidence>
<proteinExistence type="predicted"/>